<evidence type="ECO:0000259" key="1">
    <source>
        <dbReference type="Pfam" id="PF01636"/>
    </source>
</evidence>
<gene>
    <name evidence="2" type="ORF">LJ755_01430</name>
    <name evidence="3" type="ORF">MUK71_09250</name>
</gene>
<evidence type="ECO:0000313" key="3">
    <source>
        <dbReference type="EMBL" id="UON90830.1"/>
    </source>
</evidence>
<evidence type="ECO:0000313" key="5">
    <source>
        <dbReference type="Proteomes" id="UP001155145"/>
    </source>
</evidence>
<dbReference type="AlphaFoldDB" id="A0A9X1S8G3"/>
<dbReference type="Proteomes" id="UP000829758">
    <property type="component" value="Chromosome"/>
</dbReference>
<proteinExistence type="predicted"/>
<dbReference type="EMBL" id="CP094984">
    <property type="protein sequence ID" value="UON90830.1"/>
    <property type="molecule type" value="Genomic_DNA"/>
</dbReference>
<sequence length="326" mass="34746">MHSPTVPVTDYRRTASRRPWAGLPAPVRQELTDLLGGSVTSVRPAGGGFTPGFAAVLSHGEGRSIFVKAAPASDAFVYPAYAREAQVAPLLPPDMPAPRLLGTRTVTAADTDWLLLAYEAVDGTMPGHPWTGTDLAAIEASCTASIRLLSNFPGHLSGSPVSQDITAVPSPFQAVADGGAAPWFLPSLTAGDARRLQELWELSPEALAGDSVLHGDLRPDNILLRSGKALFCDWNFLGTGAAWIDWVGVLPYARGGGLDVDSWLTRSALTRGVPPEHIDAFLAALLAYMIHSGCQPEVESSPQLRSHGRHTAQLIHAWTLSRWAQK</sequence>
<dbReference type="Gene3D" id="3.90.1200.10">
    <property type="match status" value="1"/>
</dbReference>
<feature type="domain" description="Aminoglycoside phosphotransferase" evidence="1">
    <location>
        <begin position="59"/>
        <end position="250"/>
    </location>
</feature>
<dbReference type="SUPFAM" id="SSF56112">
    <property type="entry name" value="Protein kinase-like (PK-like)"/>
    <property type="match status" value="1"/>
</dbReference>
<name>A0A9X1S8G3_9MICC</name>
<keyword evidence="4" id="KW-1185">Reference proteome</keyword>
<evidence type="ECO:0000313" key="2">
    <source>
        <dbReference type="EMBL" id="MCC3271391.1"/>
    </source>
</evidence>
<organism evidence="2 5">
    <name type="scientific">Arthrobacter zhangbolii</name>
    <dbReference type="NCBI Taxonomy" id="2886936"/>
    <lineage>
        <taxon>Bacteria</taxon>
        <taxon>Bacillati</taxon>
        <taxon>Actinomycetota</taxon>
        <taxon>Actinomycetes</taxon>
        <taxon>Micrococcales</taxon>
        <taxon>Micrococcaceae</taxon>
        <taxon>Arthrobacter</taxon>
    </lineage>
</organism>
<accession>A0A9X1S8G3</accession>
<dbReference type="EMBL" id="JAJFZT010000001">
    <property type="protein sequence ID" value="MCC3271391.1"/>
    <property type="molecule type" value="Genomic_DNA"/>
</dbReference>
<dbReference type="InterPro" id="IPR011009">
    <property type="entry name" value="Kinase-like_dom_sf"/>
</dbReference>
<protein>
    <submittedName>
        <fullName evidence="2">Aminoglycoside phosphotransferase family protein</fullName>
    </submittedName>
</protein>
<evidence type="ECO:0000313" key="4">
    <source>
        <dbReference type="Proteomes" id="UP000829758"/>
    </source>
</evidence>
<dbReference type="Proteomes" id="UP001155145">
    <property type="component" value="Unassembled WGS sequence"/>
</dbReference>
<dbReference type="InterPro" id="IPR002575">
    <property type="entry name" value="Aminoglycoside_PTrfase"/>
</dbReference>
<reference evidence="2" key="1">
    <citation type="submission" date="2021-10" db="EMBL/GenBank/DDBJ databases">
        <title>Novel species in genus Arthrobacter.</title>
        <authorList>
            <person name="Liu Y."/>
        </authorList>
    </citation>
    <scope>NUCLEOTIDE SEQUENCE</scope>
    <source>
        <strain evidence="2">Zg-Y462</strain>
        <strain evidence="4">zg-Y462</strain>
    </source>
</reference>
<dbReference type="RefSeq" id="WP_227927760.1">
    <property type="nucleotide sequence ID" value="NZ_CP094984.1"/>
</dbReference>
<dbReference type="Pfam" id="PF01636">
    <property type="entry name" value="APH"/>
    <property type="match status" value="1"/>
</dbReference>